<feature type="chain" id="PRO_5017240919" description="Porin" evidence="1">
    <location>
        <begin position="35"/>
        <end position="78"/>
    </location>
</feature>
<accession>A0A3A5KVR0</accession>
<dbReference type="Proteomes" id="UP000272706">
    <property type="component" value="Unassembled WGS sequence"/>
</dbReference>
<gene>
    <name evidence="2" type="ORF">D3227_17490</name>
</gene>
<evidence type="ECO:0000313" key="3">
    <source>
        <dbReference type="Proteomes" id="UP000272706"/>
    </source>
</evidence>
<evidence type="ECO:0000256" key="1">
    <source>
        <dbReference type="SAM" id="SignalP"/>
    </source>
</evidence>
<proteinExistence type="predicted"/>
<comment type="caution">
    <text evidence="2">The sequence shown here is derived from an EMBL/GenBank/DDBJ whole genome shotgun (WGS) entry which is preliminary data.</text>
</comment>
<protein>
    <recommendedName>
        <fullName evidence="4">Porin</fullName>
    </recommendedName>
</protein>
<keyword evidence="1" id="KW-0732">Signal</keyword>
<evidence type="ECO:0008006" key="4">
    <source>
        <dbReference type="Google" id="ProtNLM"/>
    </source>
</evidence>
<feature type="signal peptide" evidence="1">
    <location>
        <begin position="1"/>
        <end position="34"/>
    </location>
</feature>
<name>A0A3A5KVR0_9HYPH</name>
<evidence type="ECO:0000313" key="2">
    <source>
        <dbReference type="EMBL" id="RJT38600.1"/>
    </source>
</evidence>
<dbReference type="EMBL" id="QZWZ01000012">
    <property type="protein sequence ID" value="RJT38600.1"/>
    <property type="molecule type" value="Genomic_DNA"/>
</dbReference>
<sequence>MLKNVAFAIVLTQVAAVAGLVTETLLFASSTSDAANVEMIAKPMVQCDVAIWPNIPEYCRKQAEAGKTRTTLVLMAGN</sequence>
<keyword evidence="3" id="KW-1185">Reference proteome</keyword>
<dbReference type="OrthoDB" id="8101128at2"/>
<organism evidence="2 3">
    <name type="scientific">Mesorhizobium waimense</name>
    <dbReference type="NCBI Taxonomy" id="1300307"/>
    <lineage>
        <taxon>Bacteria</taxon>
        <taxon>Pseudomonadati</taxon>
        <taxon>Pseudomonadota</taxon>
        <taxon>Alphaproteobacteria</taxon>
        <taxon>Hyphomicrobiales</taxon>
        <taxon>Phyllobacteriaceae</taxon>
        <taxon>Mesorhizobium</taxon>
    </lineage>
</organism>
<dbReference type="AlphaFoldDB" id="A0A3A5KVR0"/>
<reference evidence="2 3" key="1">
    <citation type="submission" date="2018-09" db="EMBL/GenBank/DDBJ databases">
        <title>Mesorhizobium carmichaelinearum sp. nov. isolated from Carmichaelinea spp. root nodules in New Zealand.</title>
        <authorList>
            <person name="De Meyer S.E."/>
        </authorList>
    </citation>
    <scope>NUCLEOTIDE SEQUENCE [LARGE SCALE GENOMIC DNA]</scope>
    <source>
        <strain evidence="2 3">ICMP19557</strain>
    </source>
</reference>